<dbReference type="Pfam" id="PF03471">
    <property type="entry name" value="CorC_HlyC"/>
    <property type="match status" value="1"/>
</dbReference>
<gene>
    <name evidence="2" type="ORF">SDC9_185158</name>
</gene>
<dbReference type="EMBL" id="VSSQ01092407">
    <property type="protein sequence ID" value="MPN37638.1"/>
    <property type="molecule type" value="Genomic_DNA"/>
</dbReference>
<feature type="domain" description="Transporter-associated" evidence="1">
    <location>
        <begin position="1"/>
        <end position="72"/>
    </location>
</feature>
<dbReference type="InterPro" id="IPR005170">
    <property type="entry name" value="Transptr-assoc_dom"/>
</dbReference>
<accession>A0A645HF29</accession>
<reference evidence="2" key="1">
    <citation type="submission" date="2019-08" db="EMBL/GenBank/DDBJ databases">
        <authorList>
            <person name="Kucharzyk K."/>
            <person name="Murdoch R.W."/>
            <person name="Higgins S."/>
            <person name="Loffler F."/>
        </authorList>
    </citation>
    <scope>NUCLEOTIDE SEQUENCE</scope>
</reference>
<name>A0A645HF29_9ZZZZ</name>
<dbReference type="Gene3D" id="3.30.465.10">
    <property type="match status" value="1"/>
</dbReference>
<dbReference type="SMART" id="SM01091">
    <property type="entry name" value="CorC_HlyC"/>
    <property type="match status" value="1"/>
</dbReference>
<protein>
    <recommendedName>
        <fullName evidence="1">Transporter-associated domain-containing protein</fullName>
    </recommendedName>
</protein>
<evidence type="ECO:0000313" key="2">
    <source>
        <dbReference type="EMBL" id="MPN37638.1"/>
    </source>
</evidence>
<dbReference type="SUPFAM" id="SSF56176">
    <property type="entry name" value="FAD-binding/transporter-associated domain-like"/>
    <property type="match status" value="1"/>
</dbReference>
<dbReference type="InterPro" id="IPR016169">
    <property type="entry name" value="FAD-bd_PCMH_sub2"/>
</dbReference>
<dbReference type="InterPro" id="IPR036318">
    <property type="entry name" value="FAD-bd_PCMH-like_sf"/>
</dbReference>
<organism evidence="2">
    <name type="scientific">bioreactor metagenome</name>
    <dbReference type="NCBI Taxonomy" id="1076179"/>
    <lineage>
        <taxon>unclassified sequences</taxon>
        <taxon>metagenomes</taxon>
        <taxon>ecological metagenomes</taxon>
    </lineage>
</organism>
<evidence type="ECO:0000259" key="1">
    <source>
        <dbReference type="SMART" id="SM01091"/>
    </source>
</evidence>
<dbReference type="AlphaFoldDB" id="A0A645HF29"/>
<dbReference type="GO" id="GO:0050660">
    <property type="term" value="F:flavin adenine dinucleotide binding"/>
    <property type="evidence" value="ECO:0007669"/>
    <property type="project" value="InterPro"/>
</dbReference>
<sequence length="77" mass="8871">MSGDYPIEDALDRIGYEERDFDSEYSSVGGWSFERLGRIPETGDSFEYNGIRVEISEMDDQRIVSVIMRYVPPAPEE</sequence>
<comment type="caution">
    <text evidence="2">The sequence shown here is derived from an EMBL/GenBank/DDBJ whole genome shotgun (WGS) entry which is preliminary data.</text>
</comment>
<proteinExistence type="predicted"/>